<organism evidence="8 9">
    <name type="scientific">Desulfovibrio psychrotolerans</name>
    <dbReference type="NCBI Taxonomy" id="415242"/>
    <lineage>
        <taxon>Bacteria</taxon>
        <taxon>Pseudomonadati</taxon>
        <taxon>Thermodesulfobacteriota</taxon>
        <taxon>Desulfovibrionia</taxon>
        <taxon>Desulfovibrionales</taxon>
        <taxon>Desulfovibrionaceae</taxon>
        <taxon>Desulfovibrio</taxon>
    </lineage>
</organism>
<dbReference type="GO" id="GO:0051539">
    <property type="term" value="F:4 iron, 4 sulfur cluster binding"/>
    <property type="evidence" value="ECO:0007669"/>
    <property type="project" value="UniProtKB-KW"/>
</dbReference>
<evidence type="ECO:0000256" key="2">
    <source>
        <dbReference type="ARBA" id="ARBA00022485"/>
    </source>
</evidence>
<dbReference type="GO" id="GO:0003824">
    <property type="term" value="F:catalytic activity"/>
    <property type="evidence" value="ECO:0007669"/>
    <property type="project" value="InterPro"/>
</dbReference>
<evidence type="ECO:0000256" key="5">
    <source>
        <dbReference type="ARBA" id="ARBA00023004"/>
    </source>
</evidence>
<evidence type="ECO:0000259" key="7">
    <source>
        <dbReference type="PROSITE" id="PS51918"/>
    </source>
</evidence>
<dbReference type="SFLD" id="SFLDG01083">
    <property type="entry name" value="Uncharacterised_Radical_SAM_Su"/>
    <property type="match status" value="1"/>
</dbReference>
<dbReference type="PANTHER" id="PTHR43787:SF11">
    <property type="entry name" value="UPF0026 PROTEIN SLR1464"/>
    <property type="match status" value="1"/>
</dbReference>
<evidence type="ECO:0000313" key="8">
    <source>
        <dbReference type="EMBL" id="GFM36830.1"/>
    </source>
</evidence>
<dbReference type="EMBL" id="BLVP01000007">
    <property type="protein sequence ID" value="GFM36830.1"/>
    <property type="molecule type" value="Genomic_DNA"/>
</dbReference>
<accession>A0A7J0BSZ2</accession>
<dbReference type="InterPro" id="IPR007197">
    <property type="entry name" value="rSAM"/>
</dbReference>
<dbReference type="CDD" id="cd01335">
    <property type="entry name" value="Radical_SAM"/>
    <property type="match status" value="1"/>
</dbReference>
<proteinExistence type="predicted"/>
<keyword evidence="9" id="KW-1185">Reference proteome</keyword>
<dbReference type="Gene3D" id="3.20.20.70">
    <property type="entry name" value="Aldolase class I"/>
    <property type="match status" value="1"/>
</dbReference>
<keyword evidence="5" id="KW-0408">Iron</keyword>
<dbReference type="GO" id="GO:0046872">
    <property type="term" value="F:metal ion binding"/>
    <property type="evidence" value="ECO:0007669"/>
    <property type="project" value="UniProtKB-KW"/>
</dbReference>
<dbReference type="SFLD" id="SFLDS00029">
    <property type="entry name" value="Radical_SAM"/>
    <property type="match status" value="1"/>
</dbReference>
<evidence type="ECO:0000256" key="1">
    <source>
        <dbReference type="ARBA" id="ARBA00001966"/>
    </source>
</evidence>
<evidence type="ECO:0000256" key="4">
    <source>
        <dbReference type="ARBA" id="ARBA00022723"/>
    </source>
</evidence>
<evidence type="ECO:0000313" key="9">
    <source>
        <dbReference type="Proteomes" id="UP000503820"/>
    </source>
</evidence>
<reference evidence="8 9" key="1">
    <citation type="submission" date="2020-05" db="EMBL/GenBank/DDBJ databases">
        <title>Draft genome sequence of Desulfovibrio psychrotolerans JS1T.</title>
        <authorList>
            <person name="Ueno A."/>
            <person name="Tamazawa S."/>
            <person name="Tamamura S."/>
            <person name="Murakami T."/>
            <person name="Kiyama T."/>
            <person name="Inomata H."/>
            <person name="Amano Y."/>
            <person name="Miyakawa K."/>
            <person name="Tamaki H."/>
            <person name="Naganuma T."/>
            <person name="Kaneko K."/>
        </authorList>
    </citation>
    <scope>NUCLEOTIDE SEQUENCE [LARGE SCALE GENOMIC DNA]</scope>
    <source>
        <strain evidence="8 9">JS1</strain>
    </source>
</reference>
<evidence type="ECO:0000256" key="6">
    <source>
        <dbReference type="ARBA" id="ARBA00023014"/>
    </source>
</evidence>
<dbReference type="RefSeq" id="WP_174409480.1">
    <property type="nucleotide sequence ID" value="NZ_BLVP01000007.1"/>
</dbReference>
<dbReference type="PANTHER" id="PTHR43787">
    <property type="entry name" value="FEMO COFACTOR BIOSYNTHESIS PROTEIN NIFB-RELATED"/>
    <property type="match status" value="1"/>
</dbReference>
<dbReference type="Proteomes" id="UP000503820">
    <property type="component" value="Unassembled WGS sequence"/>
</dbReference>
<keyword evidence="4" id="KW-0479">Metal-binding</keyword>
<name>A0A7J0BSZ2_9BACT</name>
<sequence length="326" mass="35994">MAFTYIFGPVASSRLGRSLGLDLLGSRICSMDCLYCEVGRTDELTLLRAPYVPADVLLEELERWREGNTIFPDHVTLGGAGEPCLNSELGAIIRGCRRILPEVPVAVLTNSTLMADPAVREELALADVVLPSLDSLVEEEFNKLNRPCGGLTAAGIAESLLQFRRMFGGKIFLEILLAQGMNDSEENLALLREFVKRLGPDRVDVTTLSRPGAYPVAKPVAPEVRERWCGEFAAFCPQEREAPGSVFLRTGQRADHVERDQKTVADTVARSLRRRPQTPGQLALSLSLPLERVEHALAILLHEGIIHRAQGMTEHLDTHEPFYSCQ</sequence>
<evidence type="ECO:0000256" key="3">
    <source>
        <dbReference type="ARBA" id="ARBA00022691"/>
    </source>
</evidence>
<dbReference type="InterPro" id="IPR058240">
    <property type="entry name" value="rSAM_sf"/>
</dbReference>
<protein>
    <submittedName>
        <fullName evidence="8">Radical SAM protein</fullName>
    </submittedName>
</protein>
<dbReference type="InterPro" id="IPR013785">
    <property type="entry name" value="Aldolase_TIM"/>
</dbReference>
<keyword evidence="2" id="KW-0004">4Fe-4S</keyword>
<dbReference type="InterPro" id="IPR040084">
    <property type="entry name" value="GTPase_Obg"/>
</dbReference>
<dbReference type="SUPFAM" id="SSF102114">
    <property type="entry name" value="Radical SAM enzymes"/>
    <property type="match status" value="1"/>
</dbReference>
<dbReference type="Pfam" id="PF04055">
    <property type="entry name" value="Radical_SAM"/>
    <property type="match status" value="1"/>
</dbReference>
<keyword evidence="3" id="KW-0949">S-adenosyl-L-methionine</keyword>
<dbReference type="AlphaFoldDB" id="A0A7J0BSZ2"/>
<gene>
    <name evidence="8" type="ORF">DSM19430T_15140</name>
</gene>
<comment type="caution">
    <text evidence="8">The sequence shown here is derived from an EMBL/GenBank/DDBJ whole genome shotgun (WGS) entry which is preliminary data.</text>
</comment>
<keyword evidence="6" id="KW-0411">Iron-sulfur</keyword>
<comment type="cofactor">
    <cofactor evidence="1">
        <name>[4Fe-4S] cluster</name>
        <dbReference type="ChEBI" id="CHEBI:49883"/>
    </cofactor>
</comment>
<dbReference type="PROSITE" id="PS51918">
    <property type="entry name" value="RADICAL_SAM"/>
    <property type="match status" value="1"/>
</dbReference>
<feature type="domain" description="Radical SAM core" evidence="7">
    <location>
        <begin position="14"/>
        <end position="245"/>
    </location>
</feature>